<organism evidence="7 9">
    <name type="scientific">Sphingomonas koreensis</name>
    <dbReference type="NCBI Taxonomy" id="93064"/>
    <lineage>
        <taxon>Bacteria</taxon>
        <taxon>Pseudomonadati</taxon>
        <taxon>Pseudomonadota</taxon>
        <taxon>Alphaproteobacteria</taxon>
        <taxon>Sphingomonadales</taxon>
        <taxon>Sphingomonadaceae</taxon>
        <taxon>Sphingomonas</taxon>
    </lineage>
</organism>
<evidence type="ECO:0000313" key="6">
    <source>
        <dbReference type="EMBL" id="RSV06265.1"/>
    </source>
</evidence>
<dbReference type="GO" id="GO:0006355">
    <property type="term" value="P:regulation of DNA-templated transcription"/>
    <property type="evidence" value="ECO:0007669"/>
    <property type="project" value="InterPro"/>
</dbReference>
<keyword evidence="2" id="KW-0597">Phosphoprotein</keyword>
<dbReference type="PROSITE" id="PS50043">
    <property type="entry name" value="HTH_LUXR_2"/>
    <property type="match status" value="1"/>
</dbReference>
<reference evidence="8 9" key="1">
    <citation type="submission" date="2018-07" db="EMBL/GenBank/DDBJ databases">
        <title>Genomic and Epidemiologic Investigation of an Indolent Hospital Outbreak.</title>
        <authorList>
            <person name="Johnson R.C."/>
            <person name="Deming C."/>
            <person name="Conlan S."/>
            <person name="Zellmer C.J."/>
            <person name="Michelin A.V."/>
            <person name="Lee-Lin S."/>
            <person name="Thomas P.J."/>
            <person name="Park M."/>
            <person name="Weingarten R.A."/>
            <person name="Less J."/>
            <person name="Dekker J.P."/>
            <person name="Frank K.M."/>
            <person name="Musser K.A."/>
            <person name="Mcquiston J.R."/>
            <person name="Henderson D.K."/>
            <person name="Lau A.F."/>
            <person name="Palmore T.N."/>
            <person name="Segre J.A."/>
        </authorList>
    </citation>
    <scope>NUCLEOTIDE SEQUENCE [LARGE SCALE GENOMIC DNA]</scope>
    <source>
        <strain evidence="7 9">SK-CDC1_0717</strain>
        <strain evidence="6 8">SK-NIH.Env10_0317</strain>
    </source>
</reference>
<dbReference type="GO" id="GO:0003677">
    <property type="term" value="F:DNA binding"/>
    <property type="evidence" value="ECO:0007669"/>
    <property type="project" value="UniProtKB-KW"/>
</dbReference>
<proteinExistence type="predicted"/>
<evidence type="ECO:0000259" key="4">
    <source>
        <dbReference type="PROSITE" id="PS50043"/>
    </source>
</evidence>
<accession>A0A2M8WIM7</accession>
<dbReference type="RefSeq" id="WP_083629724.1">
    <property type="nucleotide sequence ID" value="NZ_CP018820.1"/>
</dbReference>
<dbReference type="OrthoDB" id="9814495at2"/>
<evidence type="ECO:0000256" key="2">
    <source>
        <dbReference type="PROSITE-ProRule" id="PRU00169"/>
    </source>
</evidence>
<comment type="caution">
    <text evidence="7">The sequence shown here is derived from an EMBL/GenBank/DDBJ whole genome shotgun (WGS) entry which is preliminary data.</text>
</comment>
<protein>
    <submittedName>
        <fullName evidence="7">DNA-binding response regulator</fullName>
    </submittedName>
</protein>
<evidence type="ECO:0000256" key="3">
    <source>
        <dbReference type="SAM" id="MobiDB-lite"/>
    </source>
</evidence>
<dbReference type="EMBL" id="QQWO01000003">
    <property type="protein sequence ID" value="RSV06265.1"/>
    <property type="molecule type" value="Genomic_DNA"/>
</dbReference>
<dbReference type="CDD" id="cd00156">
    <property type="entry name" value="REC"/>
    <property type="match status" value="1"/>
</dbReference>
<dbReference type="InterPro" id="IPR016032">
    <property type="entry name" value="Sig_transdc_resp-reg_C-effctor"/>
</dbReference>
<dbReference type="Pfam" id="PF00196">
    <property type="entry name" value="GerE"/>
    <property type="match status" value="1"/>
</dbReference>
<dbReference type="CDD" id="cd06170">
    <property type="entry name" value="LuxR_C_like"/>
    <property type="match status" value="1"/>
</dbReference>
<dbReference type="Gene3D" id="3.40.50.2300">
    <property type="match status" value="1"/>
</dbReference>
<dbReference type="GeneID" id="44134062"/>
<evidence type="ECO:0000313" key="9">
    <source>
        <dbReference type="Proteomes" id="UP000287746"/>
    </source>
</evidence>
<dbReference type="Proteomes" id="UP000286681">
    <property type="component" value="Unassembled WGS sequence"/>
</dbReference>
<sequence length="249" mass="26762">MLSEPIHVNIIGKNEIVREGLKRILADQDFSVDCAVSCVDDLDIENEPSLIIIDVNDIDEGLSVCADVRERCPKPRIVIMTDGFSMEDVSRAFATGDVDGYLVKEISCDPLAGALRLTALGEKVLPSQIASSLASAPAGAISRCWDMGASGTNLSAREVDILRCLVDGEPNKVISRRLSIADATVKVHIKAILRKLRVRNRTQAAIWAVNRGLAGEAPVNATPALRPQPPFPAALPPQRAPEIQLARAS</sequence>
<feature type="compositionally biased region" description="Pro residues" evidence="3">
    <location>
        <begin position="226"/>
        <end position="239"/>
    </location>
</feature>
<dbReference type="PANTHER" id="PTHR43214">
    <property type="entry name" value="TWO-COMPONENT RESPONSE REGULATOR"/>
    <property type="match status" value="1"/>
</dbReference>
<dbReference type="InterPro" id="IPR000792">
    <property type="entry name" value="Tscrpt_reg_LuxR_C"/>
</dbReference>
<dbReference type="Pfam" id="PF00072">
    <property type="entry name" value="Response_reg"/>
    <property type="match status" value="1"/>
</dbReference>
<evidence type="ECO:0000313" key="8">
    <source>
        <dbReference type="Proteomes" id="UP000286681"/>
    </source>
</evidence>
<feature type="domain" description="HTH luxR-type" evidence="4">
    <location>
        <begin position="147"/>
        <end position="212"/>
    </location>
</feature>
<evidence type="ECO:0000256" key="1">
    <source>
        <dbReference type="ARBA" id="ARBA00023125"/>
    </source>
</evidence>
<dbReference type="InterPro" id="IPR001789">
    <property type="entry name" value="Sig_transdc_resp-reg_receiver"/>
</dbReference>
<dbReference type="GO" id="GO:0000160">
    <property type="term" value="P:phosphorelay signal transduction system"/>
    <property type="evidence" value="ECO:0007669"/>
    <property type="project" value="InterPro"/>
</dbReference>
<dbReference type="PANTHER" id="PTHR43214:SF42">
    <property type="entry name" value="TRANSCRIPTIONAL REGULATORY PROTEIN DESR"/>
    <property type="match status" value="1"/>
</dbReference>
<evidence type="ECO:0000313" key="7">
    <source>
        <dbReference type="EMBL" id="RSY82532.1"/>
    </source>
</evidence>
<evidence type="ECO:0000259" key="5">
    <source>
        <dbReference type="PROSITE" id="PS50110"/>
    </source>
</evidence>
<dbReference type="SMART" id="SM00448">
    <property type="entry name" value="REC"/>
    <property type="match status" value="1"/>
</dbReference>
<keyword evidence="1 7" id="KW-0238">DNA-binding</keyword>
<dbReference type="EMBL" id="QQYZ01000012">
    <property type="protein sequence ID" value="RSY82532.1"/>
    <property type="molecule type" value="Genomic_DNA"/>
</dbReference>
<gene>
    <name evidence="6" type="ORF">CA257_05010</name>
    <name evidence="7" type="ORF">DAH66_13475</name>
</gene>
<dbReference type="SUPFAM" id="SSF52172">
    <property type="entry name" value="CheY-like"/>
    <property type="match status" value="1"/>
</dbReference>
<dbReference type="InterPro" id="IPR011006">
    <property type="entry name" value="CheY-like_superfamily"/>
</dbReference>
<feature type="modified residue" description="4-aspartylphosphate" evidence="2">
    <location>
        <position position="54"/>
    </location>
</feature>
<dbReference type="Proteomes" id="UP000287746">
    <property type="component" value="Unassembled WGS sequence"/>
</dbReference>
<feature type="domain" description="Response regulatory" evidence="5">
    <location>
        <begin position="7"/>
        <end position="119"/>
    </location>
</feature>
<dbReference type="SUPFAM" id="SSF46894">
    <property type="entry name" value="C-terminal effector domain of the bipartite response regulators"/>
    <property type="match status" value="1"/>
</dbReference>
<dbReference type="AlphaFoldDB" id="A0A2M8WIM7"/>
<name>A0A2M8WIM7_9SPHN</name>
<dbReference type="PROSITE" id="PS50110">
    <property type="entry name" value="RESPONSE_REGULATORY"/>
    <property type="match status" value="1"/>
</dbReference>
<dbReference type="PROSITE" id="PS00622">
    <property type="entry name" value="HTH_LUXR_1"/>
    <property type="match status" value="1"/>
</dbReference>
<dbReference type="SMART" id="SM00421">
    <property type="entry name" value="HTH_LUXR"/>
    <property type="match status" value="1"/>
</dbReference>
<dbReference type="InterPro" id="IPR039420">
    <property type="entry name" value="WalR-like"/>
</dbReference>
<feature type="region of interest" description="Disordered" evidence="3">
    <location>
        <begin position="220"/>
        <end position="249"/>
    </location>
</feature>
<dbReference type="PRINTS" id="PR00038">
    <property type="entry name" value="HTHLUXR"/>
</dbReference>